<sequence>MNVILFDDHYRTDLMPFTLTRPSAELRIGIDTISEKWRRKMGKEVSFLCPEYLSDKYAVRYGIENIYINGRYIPNEELIKEILHLKQEEVLFDNDSLVAFRSSKEIGFNDIEQLEGNQLLKAEVISIQHWSDIFRKNGTVLMQDFVQLIANRTSRSIDSSNTILGDVSKVFIEQGAQVEAAILNTKNGPIYIGKDAEVMEGSIIRGPFAMGEGATLKCATKIYGPTTIGPHCKVGGEVNNSVIFGYSNKGHEGFLGNSVVGEWCNLGADTNNSNLKNNYGTVSCWSYTTERFEDTNLQFCGLAMGDHSKSGINTMFNTGTVVGVCANVFGGGFPIKHIPSFSWGGSDGFETFRLDKAFEVGNRMMERRGMSLDETNKAILKSIYDHTANYRKH</sequence>
<keyword evidence="2" id="KW-0012">Acyltransferase</keyword>
<comment type="caution">
    <text evidence="3">The sequence shown here is derived from an EMBL/GenBank/DDBJ whole genome shotgun (WGS) entry which is preliminary data.</text>
</comment>
<dbReference type="RefSeq" id="WP_160633249.1">
    <property type="nucleotide sequence ID" value="NZ_WWNE01000007.1"/>
</dbReference>
<dbReference type="GO" id="GO:0016746">
    <property type="term" value="F:acyltransferase activity"/>
    <property type="evidence" value="ECO:0007669"/>
    <property type="project" value="UniProtKB-KW"/>
</dbReference>
<dbReference type="PANTHER" id="PTHR43584:SF9">
    <property type="entry name" value="TRANSFERASE HEXAPEPTIDE REPEAT CONTAINING PROTEIN"/>
    <property type="match status" value="1"/>
</dbReference>
<evidence type="ECO:0000313" key="3">
    <source>
        <dbReference type="EMBL" id="NBG66292.1"/>
    </source>
</evidence>
<dbReference type="InterPro" id="IPR023917">
    <property type="entry name" value="Bifunctiontional_GlmU_bac-type"/>
</dbReference>
<dbReference type="GO" id="GO:0016779">
    <property type="term" value="F:nucleotidyltransferase activity"/>
    <property type="evidence" value="ECO:0007669"/>
    <property type="project" value="UniProtKB-ARBA"/>
</dbReference>
<proteinExistence type="predicted"/>
<evidence type="ECO:0000313" key="4">
    <source>
        <dbReference type="Proteomes" id="UP000470771"/>
    </source>
</evidence>
<dbReference type="SUPFAM" id="SSF51161">
    <property type="entry name" value="Trimeric LpxA-like enzymes"/>
    <property type="match status" value="1"/>
</dbReference>
<dbReference type="InterPro" id="IPR011004">
    <property type="entry name" value="Trimer_LpxA-like_sf"/>
</dbReference>
<dbReference type="Proteomes" id="UP000470771">
    <property type="component" value="Unassembled WGS sequence"/>
</dbReference>
<keyword evidence="4" id="KW-1185">Reference proteome</keyword>
<name>A0A6N9NKA0_9FLAO</name>
<dbReference type="EMBL" id="WWNE01000007">
    <property type="protein sequence ID" value="NBG66292.1"/>
    <property type="molecule type" value="Genomic_DNA"/>
</dbReference>
<protein>
    <submittedName>
        <fullName evidence="3">Glucose-1-phosphate thymidylyltransferase</fullName>
    </submittedName>
</protein>
<dbReference type="InterPro" id="IPR050065">
    <property type="entry name" value="GlmU-like"/>
</dbReference>
<keyword evidence="1 3" id="KW-0808">Transferase</keyword>
<dbReference type="Gene3D" id="2.160.10.10">
    <property type="entry name" value="Hexapeptide repeat proteins"/>
    <property type="match status" value="1"/>
</dbReference>
<evidence type="ECO:0000256" key="1">
    <source>
        <dbReference type="ARBA" id="ARBA00022679"/>
    </source>
</evidence>
<organism evidence="3 4">
    <name type="scientific">Acidiluteibacter ferrifornacis</name>
    <dbReference type="NCBI Taxonomy" id="2692424"/>
    <lineage>
        <taxon>Bacteria</taxon>
        <taxon>Pseudomonadati</taxon>
        <taxon>Bacteroidota</taxon>
        <taxon>Flavobacteriia</taxon>
        <taxon>Flavobacteriales</taxon>
        <taxon>Cryomorphaceae</taxon>
        <taxon>Acidiluteibacter</taxon>
    </lineage>
</organism>
<accession>A0A6N9NKA0</accession>
<dbReference type="PANTHER" id="PTHR43584">
    <property type="entry name" value="NUCLEOTIDYL TRANSFERASE"/>
    <property type="match status" value="1"/>
</dbReference>
<dbReference type="Pfam" id="PF13562">
    <property type="entry name" value="NTP_transf_4"/>
    <property type="match status" value="1"/>
</dbReference>
<reference evidence="3 4" key="1">
    <citation type="submission" date="2019-12" db="EMBL/GenBank/DDBJ databases">
        <authorList>
            <person name="Zhao J."/>
        </authorList>
    </citation>
    <scope>NUCLEOTIDE SEQUENCE [LARGE SCALE GENOMIC DNA]</scope>
    <source>
        <strain evidence="3 4">S-15</strain>
    </source>
</reference>
<dbReference type="CDD" id="cd05635">
    <property type="entry name" value="LbH_unknown"/>
    <property type="match status" value="1"/>
</dbReference>
<dbReference type="NCBIfam" id="TIGR03991">
    <property type="entry name" value="alt_bact_glmU"/>
    <property type="match status" value="1"/>
</dbReference>
<evidence type="ECO:0000256" key="2">
    <source>
        <dbReference type="ARBA" id="ARBA00023315"/>
    </source>
</evidence>
<gene>
    <name evidence="3" type="ORF">GQN54_09200</name>
</gene>
<dbReference type="AlphaFoldDB" id="A0A6N9NKA0"/>